<dbReference type="EMBL" id="WJQU01000003">
    <property type="protein sequence ID" value="KAJ6638749.1"/>
    <property type="molecule type" value="Genomic_DNA"/>
</dbReference>
<feature type="non-terminal residue" evidence="1">
    <location>
        <position position="1"/>
    </location>
</feature>
<gene>
    <name evidence="1" type="ORF">Bhyg_11487</name>
</gene>
<dbReference type="AlphaFoldDB" id="A0A9Q0MX02"/>
<comment type="caution">
    <text evidence="1">The sequence shown here is derived from an EMBL/GenBank/DDBJ whole genome shotgun (WGS) entry which is preliminary data.</text>
</comment>
<protein>
    <submittedName>
        <fullName evidence="1">Uncharacterized protein</fullName>
    </submittedName>
</protein>
<evidence type="ECO:0000313" key="1">
    <source>
        <dbReference type="EMBL" id="KAJ6638749.1"/>
    </source>
</evidence>
<reference evidence="1" key="1">
    <citation type="submission" date="2022-07" db="EMBL/GenBank/DDBJ databases">
        <authorList>
            <person name="Trinca V."/>
            <person name="Uliana J.V.C."/>
            <person name="Torres T.T."/>
            <person name="Ward R.J."/>
            <person name="Monesi N."/>
        </authorList>
    </citation>
    <scope>NUCLEOTIDE SEQUENCE</scope>
    <source>
        <strain evidence="1">HSMRA1968</strain>
        <tissue evidence="1">Whole embryos</tissue>
    </source>
</reference>
<accession>A0A9Q0MX02</accession>
<dbReference type="Proteomes" id="UP001151699">
    <property type="component" value="Chromosome X"/>
</dbReference>
<proteinExistence type="predicted"/>
<organism evidence="1 2">
    <name type="scientific">Pseudolycoriella hygida</name>
    <dbReference type="NCBI Taxonomy" id="35572"/>
    <lineage>
        <taxon>Eukaryota</taxon>
        <taxon>Metazoa</taxon>
        <taxon>Ecdysozoa</taxon>
        <taxon>Arthropoda</taxon>
        <taxon>Hexapoda</taxon>
        <taxon>Insecta</taxon>
        <taxon>Pterygota</taxon>
        <taxon>Neoptera</taxon>
        <taxon>Endopterygota</taxon>
        <taxon>Diptera</taxon>
        <taxon>Nematocera</taxon>
        <taxon>Sciaroidea</taxon>
        <taxon>Sciaridae</taxon>
        <taxon>Pseudolycoriella</taxon>
    </lineage>
</organism>
<name>A0A9Q0MX02_9DIPT</name>
<keyword evidence="2" id="KW-1185">Reference proteome</keyword>
<sequence>TPIVENSNILRALLPSRLNEVERRTSLNNDEKFLMLFQKRSAIYLGCKTNAMILQRKMHENNFKDVNDLGNRPTMSSRLIS</sequence>
<evidence type="ECO:0000313" key="2">
    <source>
        <dbReference type="Proteomes" id="UP001151699"/>
    </source>
</evidence>